<gene>
    <name evidence="2" type="ORF">NAEGRDRAFT_79133</name>
</gene>
<dbReference type="InterPro" id="IPR016181">
    <property type="entry name" value="Acyl_CoA_acyltransferase"/>
</dbReference>
<name>D2V996_NAEGR</name>
<dbReference type="GO" id="GO:0016747">
    <property type="term" value="F:acyltransferase activity, transferring groups other than amino-acyl groups"/>
    <property type="evidence" value="ECO:0007669"/>
    <property type="project" value="InterPro"/>
</dbReference>
<dbReference type="CDD" id="cd04301">
    <property type="entry name" value="NAT_SF"/>
    <property type="match status" value="1"/>
</dbReference>
<dbReference type="VEuPathDB" id="AmoebaDB:NAEGRDRAFT_79133"/>
<dbReference type="Proteomes" id="UP000006671">
    <property type="component" value="Unassembled WGS sequence"/>
</dbReference>
<dbReference type="Pfam" id="PF00583">
    <property type="entry name" value="Acetyltransf_1"/>
    <property type="match status" value="1"/>
</dbReference>
<accession>D2V996</accession>
<proteinExistence type="predicted"/>
<keyword evidence="2" id="KW-0808">Transferase</keyword>
<organism evidence="3">
    <name type="scientific">Naegleria gruberi</name>
    <name type="common">Amoeba</name>
    <dbReference type="NCBI Taxonomy" id="5762"/>
    <lineage>
        <taxon>Eukaryota</taxon>
        <taxon>Discoba</taxon>
        <taxon>Heterolobosea</taxon>
        <taxon>Tetramitia</taxon>
        <taxon>Eutetramitia</taxon>
        <taxon>Vahlkampfiidae</taxon>
        <taxon>Naegleria</taxon>
    </lineage>
</organism>
<keyword evidence="3" id="KW-1185">Reference proteome</keyword>
<dbReference type="RefSeq" id="XP_002679295.1">
    <property type="nucleotide sequence ID" value="XM_002679249.1"/>
</dbReference>
<evidence type="ECO:0000313" key="2">
    <source>
        <dbReference type="EMBL" id="EFC46551.1"/>
    </source>
</evidence>
<dbReference type="SUPFAM" id="SSF55729">
    <property type="entry name" value="Acyl-CoA N-acyltransferases (Nat)"/>
    <property type="match status" value="1"/>
</dbReference>
<dbReference type="OrthoDB" id="202470at2759"/>
<reference evidence="2 3" key="1">
    <citation type="journal article" date="2010" name="Cell">
        <title>The genome of Naegleria gruberi illuminates early eukaryotic versatility.</title>
        <authorList>
            <person name="Fritz-Laylin L.K."/>
            <person name="Prochnik S.E."/>
            <person name="Ginger M.L."/>
            <person name="Dacks J.B."/>
            <person name="Carpenter M.L."/>
            <person name="Field M.C."/>
            <person name="Kuo A."/>
            <person name="Paredez A."/>
            <person name="Chapman J."/>
            <person name="Pham J."/>
            <person name="Shu S."/>
            <person name="Neupane R."/>
            <person name="Cipriano M."/>
            <person name="Mancuso J."/>
            <person name="Tu H."/>
            <person name="Salamov A."/>
            <person name="Lindquist E."/>
            <person name="Shapiro H."/>
            <person name="Lucas S."/>
            <person name="Grigoriev I.V."/>
            <person name="Cande W.Z."/>
            <person name="Fulton C."/>
            <person name="Rokhsar D.S."/>
            <person name="Dawson S.C."/>
        </authorList>
    </citation>
    <scope>NUCLEOTIDE SEQUENCE [LARGE SCALE GENOMIC DNA]</scope>
    <source>
        <strain evidence="2 3">NEG-M</strain>
    </source>
</reference>
<dbReference type="eggNOG" id="ENOG502S80K">
    <property type="taxonomic scope" value="Eukaryota"/>
</dbReference>
<dbReference type="InParanoid" id="D2V996"/>
<dbReference type="GeneID" id="8859630"/>
<evidence type="ECO:0000259" key="1">
    <source>
        <dbReference type="PROSITE" id="PS51186"/>
    </source>
</evidence>
<dbReference type="AlphaFoldDB" id="D2V996"/>
<evidence type="ECO:0000313" key="3">
    <source>
        <dbReference type="Proteomes" id="UP000006671"/>
    </source>
</evidence>
<protein>
    <submittedName>
        <fullName evidence="2">GCN5-related N-acetyltransferase</fullName>
    </submittedName>
</protein>
<feature type="domain" description="N-acetyltransferase" evidence="1">
    <location>
        <begin position="10"/>
        <end position="200"/>
    </location>
</feature>
<dbReference type="KEGG" id="ngr:NAEGRDRAFT_79133"/>
<dbReference type="EMBL" id="GG738858">
    <property type="protein sequence ID" value="EFC46551.1"/>
    <property type="molecule type" value="Genomic_DNA"/>
</dbReference>
<dbReference type="Gene3D" id="3.40.630.30">
    <property type="match status" value="1"/>
</dbReference>
<dbReference type="PROSITE" id="PS51186">
    <property type="entry name" value="GNAT"/>
    <property type="match status" value="1"/>
</dbReference>
<sequence length="224" mass="25492">MMKEELLNKLVVRSCDLRVESKSALQIFSLVEKAFEKEPHSDHREQFLVEKLYQAPPEESSFIPELSLVAELEDEIVGFALLTKCLLVPHHQQQSSSECSTNNNLTSLTTSTEEKQQQESIISLCLAPLAIKPQYHKMGIGSLLMREAHKRAKELGFTSVVLVGHEHYYPRFGYRLMREFGISVPYQDIPAQYCMVIELVEGCLSSDSRVNGSMVQFAKEFSNY</sequence>
<dbReference type="InterPro" id="IPR000182">
    <property type="entry name" value="GNAT_dom"/>
</dbReference>